<dbReference type="Pfam" id="PF01490">
    <property type="entry name" value="Aa_trans"/>
    <property type="match status" value="1"/>
</dbReference>
<feature type="transmembrane region" description="Helical" evidence="7">
    <location>
        <begin position="407"/>
        <end position="433"/>
    </location>
</feature>
<accession>A0A1Q3B3K2</accession>
<keyword evidence="6 7" id="KW-0472">Membrane</keyword>
<evidence type="ECO:0000259" key="8">
    <source>
        <dbReference type="Pfam" id="PF01490"/>
    </source>
</evidence>
<comment type="subcellular location">
    <subcellularLocation>
        <location evidence="1">Membrane</location>
        <topology evidence="1">Multi-pass membrane protein</topology>
    </subcellularLocation>
</comment>
<dbReference type="GO" id="GO:0031090">
    <property type="term" value="C:organelle membrane"/>
    <property type="evidence" value="ECO:0007669"/>
    <property type="project" value="UniProtKB-ARBA"/>
</dbReference>
<feature type="domain" description="Amino acid transporter transmembrane" evidence="8">
    <location>
        <begin position="21"/>
        <end position="393"/>
    </location>
</feature>
<gene>
    <name evidence="9" type="ORF">CFOL_v3_05987</name>
</gene>
<dbReference type="InParanoid" id="A0A1Q3B3K2"/>
<evidence type="ECO:0000256" key="4">
    <source>
        <dbReference type="ARBA" id="ARBA00022970"/>
    </source>
</evidence>
<reference evidence="10" key="1">
    <citation type="submission" date="2016-04" db="EMBL/GenBank/DDBJ databases">
        <title>Cephalotus genome sequencing.</title>
        <authorList>
            <person name="Fukushima K."/>
            <person name="Hasebe M."/>
            <person name="Fang X."/>
        </authorList>
    </citation>
    <scope>NUCLEOTIDE SEQUENCE [LARGE SCALE GENOMIC DNA]</scope>
    <source>
        <strain evidence="10">cv. St1</strain>
    </source>
</reference>
<dbReference type="FunCoup" id="A0A1Q3B3K2">
    <property type="interactions" value="785"/>
</dbReference>
<feature type="transmembrane region" description="Helical" evidence="7">
    <location>
        <begin position="309"/>
        <end position="328"/>
    </location>
</feature>
<dbReference type="GO" id="GO:0015179">
    <property type="term" value="F:L-amino acid transmembrane transporter activity"/>
    <property type="evidence" value="ECO:0007669"/>
    <property type="project" value="TreeGrafter"/>
</dbReference>
<feature type="transmembrane region" description="Helical" evidence="7">
    <location>
        <begin position="259"/>
        <end position="279"/>
    </location>
</feature>
<feature type="transmembrane region" description="Helical" evidence="7">
    <location>
        <begin position="49"/>
        <end position="66"/>
    </location>
</feature>
<evidence type="ECO:0000256" key="2">
    <source>
        <dbReference type="ARBA" id="ARBA00022448"/>
    </source>
</evidence>
<dbReference type="OrthoDB" id="28208at2759"/>
<evidence type="ECO:0000313" key="9">
    <source>
        <dbReference type="EMBL" id="GAV62464.1"/>
    </source>
</evidence>
<dbReference type="Proteomes" id="UP000187406">
    <property type="component" value="Unassembled WGS sequence"/>
</dbReference>
<feature type="transmembrane region" description="Helical" evidence="7">
    <location>
        <begin position="220"/>
        <end position="238"/>
    </location>
</feature>
<dbReference type="PANTHER" id="PTHR22950:SF323">
    <property type="entry name" value="AMINO ACID TRANSPORTER AVT6C"/>
    <property type="match status" value="1"/>
</dbReference>
<feature type="transmembrane region" description="Helical" evidence="7">
    <location>
        <begin position="348"/>
        <end position="366"/>
    </location>
</feature>
<dbReference type="AlphaFoldDB" id="A0A1Q3B3K2"/>
<evidence type="ECO:0000256" key="7">
    <source>
        <dbReference type="SAM" id="Phobius"/>
    </source>
</evidence>
<dbReference type="EMBL" id="BDDD01000258">
    <property type="protein sequence ID" value="GAV62464.1"/>
    <property type="molecule type" value="Genomic_DNA"/>
</dbReference>
<keyword evidence="4" id="KW-0029">Amino-acid transport</keyword>
<dbReference type="InterPro" id="IPR013057">
    <property type="entry name" value="AA_transpt_TM"/>
</dbReference>
<keyword evidence="5 7" id="KW-1133">Transmembrane helix</keyword>
<keyword evidence="3 7" id="KW-0812">Transmembrane</keyword>
<comment type="caution">
    <text evidence="9">The sequence shown here is derived from an EMBL/GenBank/DDBJ whole genome shotgun (WGS) entry which is preliminary data.</text>
</comment>
<keyword evidence="10" id="KW-1185">Reference proteome</keyword>
<feature type="transmembrane region" description="Helical" evidence="7">
    <location>
        <begin position="180"/>
        <end position="200"/>
    </location>
</feature>
<name>A0A1Q3B3K2_CEPFO</name>
<protein>
    <submittedName>
        <fullName evidence="9">Aa_trans domain-containing protein</fullName>
    </submittedName>
</protein>
<keyword evidence="2" id="KW-0813">Transport</keyword>
<sequence length="436" mass="47447">MSPAAGIQLPLLPEHKPPERRASVSGAVFNVSTSIIGAGIMSIPATLKVLGILPAFVLIVVVAWLSDISAEFLLRFTHSGDTTTYAGVMRETFGRVGSVAVQLCVMITNLGCLIIYLIIIGDVLSGSQHEQSVHLGVLQEWFGIHWWNSRAFALLLILLFVMLPLVLFRRVESLRFSSAISVLLAVAFVGVSSVMAIFALLEGKTKTPNLLPHLDNEASFFNLFTSVPVIVTAFTFHFNVHPIGFELGKSSDMITAVRISLALCAAIYFAIGVFGYLLFGDSIMSDILVNFDRSSGSVSGALLNDVVRLSYTLHLMLVYPVVNFSLRVNIDELVFPKKPLLETDTRRFVSLTIILLVFTYLAAITIPNIWYFFQFMGSTSAVCLGFIFPGAIAERDVHGISTAKDRIIAAIMITLAVVTSSIAISSNICSFIGNKT</sequence>
<evidence type="ECO:0000256" key="3">
    <source>
        <dbReference type="ARBA" id="ARBA00022692"/>
    </source>
</evidence>
<proteinExistence type="predicted"/>
<feature type="transmembrane region" description="Helical" evidence="7">
    <location>
        <begin position="99"/>
        <end position="119"/>
    </location>
</feature>
<dbReference type="STRING" id="3775.A0A1Q3B3K2"/>
<feature type="transmembrane region" description="Helical" evidence="7">
    <location>
        <begin position="151"/>
        <end position="168"/>
    </location>
</feature>
<organism evidence="9 10">
    <name type="scientific">Cephalotus follicularis</name>
    <name type="common">Albany pitcher plant</name>
    <dbReference type="NCBI Taxonomy" id="3775"/>
    <lineage>
        <taxon>Eukaryota</taxon>
        <taxon>Viridiplantae</taxon>
        <taxon>Streptophyta</taxon>
        <taxon>Embryophyta</taxon>
        <taxon>Tracheophyta</taxon>
        <taxon>Spermatophyta</taxon>
        <taxon>Magnoliopsida</taxon>
        <taxon>eudicotyledons</taxon>
        <taxon>Gunneridae</taxon>
        <taxon>Pentapetalae</taxon>
        <taxon>rosids</taxon>
        <taxon>fabids</taxon>
        <taxon>Oxalidales</taxon>
        <taxon>Cephalotaceae</taxon>
        <taxon>Cephalotus</taxon>
    </lineage>
</organism>
<evidence type="ECO:0000313" key="10">
    <source>
        <dbReference type="Proteomes" id="UP000187406"/>
    </source>
</evidence>
<evidence type="ECO:0000256" key="5">
    <source>
        <dbReference type="ARBA" id="ARBA00022989"/>
    </source>
</evidence>
<evidence type="ECO:0000256" key="1">
    <source>
        <dbReference type="ARBA" id="ARBA00004141"/>
    </source>
</evidence>
<evidence type="ECO:0000256" key="6">
    <source>
        <dbReference type="ARBA" id="ARBA00023136"/>
    </source>
</evidence>
<dbReference type="PANTHER" id="PTHR22950">
    <property type="entry name" value="AMINO ACID TRANSPORTER"/>
    <property type="match status" value="1"/>
</dbReference>